<dbReference type="PANTHER" id="PTHR32057:SF14">
    <property type="entry name" value="PROTEIN ADENYLYLTRANSFERASE SELO, MITOCHONDRIAL"/>
    <property type="match status" value="1"/>
</dbReference>
<evidence type="ECO:0000256" key="6">
    <source>
        <dbReference type="ARBA" id="ARBA00022741"/>
    </source>
</evidence>
<evidence type="ECO:0000256" key="3">
    <source>
        <dbReference type="ARBA" id="ARBA00022679"/>
    </source>
</evidence>
<comment type="cofactor">
    <cofactor evidence="1">
        <name>Mg(2+)</name>
        <dbReference type="ChEBI" id="CHEBI:18420"/>
    </cofactor>
</comment>
<keyword evidence="8" id="KW-0460">Magnesium</keyword>
<dbReference type="OrthoDB" id="10254721at2759"/>
<keyword evidence="7" id="KW-0067">ATP-binding</keyword>
<dbReference type="GO" id="GO:0005739">
    <property type="term" value="C:mitochondrion"/>
    <property type="evidence" value="ECO:0007669"/>
    <property type="project" value="TreeGrafter"/>
</dbReference>
<dbReference type="Pfam" id="PF02696">
    <property type="entry name" value="SelO"/>
    <property type="match status" value="1"/>
</dbReference>
<dbReference type="EMBL" id="KI669515">
    <property type="protein sequence ID" value="OCF30702.1"/>
    <property type="molecule type" value="Genomic_DNA"/>
</dbReference>
<dbReference type="GO" id="GO:0070733">
    <property type="term" value="F:AMPylase activity"/>
    <property type="evidence" value="ECO:0007669"/>
    <property type="project" value="TreeGrafter"/>
</dbReference>
<keyword evidence="12" id="KW-1185">Reference proteome</keyword>
<protein>
    <recommendedName>
        <fullName evidence="9">Selenoprotein O</fullName>
    </recommendedName>
</protein>
<feature type="region of interest" description="Disordered" evidence="10">
    <location>
        <begin position="724"/>
        <end position="751"/>
    </location>
</feature>
<evidence type="ECO:0000256" key="10">
    <source>
        <dbReference type="SAM" id="MobiDB-lite"/>
    </source>
</evidence>
<dbReference type="PANTHER" id="PTHR32057">
    <property type="entry name" value="PROTEIN ADENYLYLTRANSFERASE SELO, MITOCHONDRIAL"/>
    <property type="match status" value="1"/>
</dbReference>
<organism evidence="11 12">
    <name type="scientific">Kwoniella heveanensis BCC8398</name>
    <dbReference type="NCBI Taxonomy" id="1296120"/>
    <lineage>
        <taxon>Eukaryota</taxon>
        <taxon>Fungi</taxon>
        <taxon>Dikarya</taxon>
        <taxon>Basidiomycota</taxon>
        <taxon>Agaricomycotina</taxon>
        <taxon>Tremellomycetes</taxon>
        <taxon>Tremellales</taxon>
        <taxon>Cryptococcaceae</taxon>
        <taxon>Kwoniella</taxon>
    </lineage>
</organism>
<keyword evidence="4" id="KW-0548">Nucleotidyltransferase</keyword>
<evidence type="ECO:0000313" key="12">
    <source>
        <dbReference type="Proteomes" id="UP000092666"/>
    </source>
</evidence>
<sequence>MAIQKLPLHRLPLPPTTLQHTLSELPLADQPSAQRRATTFKTDSEGVWARVNPLWSPWPLRMTKAEALAMGVEVDKGQQVSVEDVLARWDPKELEHTGIPHDPEEGESNGLNTFSSAHRMKLEPILLGVSTSTLNDALPHLTVGDAPTICNRGASPSPDATPAALVRNALVDILSGRKVLKSETEPNEQGNEARQTGEQKDYGPWSTRYCGHQFGVWAGQLGDGRAISILETESEEGGRQELQLKGAGRTPFSRTADGLAVLRSGVREFLGCEAIAALDIRTTRALALLTSPLPSLPVIREQGPEPTSLLCRVAPSFIRIGHFQALNPAASDVGMRQFFMGGSGWLNDQTENGDQDREGNLEGLRKLTEWVKGDIMDMKEQSIKEWVEEVVRRNAQTVAKWQVYGWMHGVLNTDNISLTGDTIDFGPYAFMDVYDDKHICNHSDPSGLYSYRNQPPRVLFALEKLVASLAPLIGYEATHSIPPPSGFSEGLSKETRKEWEGKAEEVMDGWEKVFWEVQKEEERRGWTKRFGLKTYKDSDDRDITYDYFALLQAHSIDFHTSFRLLSKFRPSQVISDDSGSSSSSSEYLDTFASDFIQQTTTSSATAAACTIDSVSPAKDAFKSWLISYAARSTADEEKTAYGGIASAQEFDQAREKAMKAVNPRFVLRQWVLEETIAKMEQALTHPYIEAQEKGKQQPEEWKVDEGIREARRVLAKILDMSTRPFQPYGEGAEYPGPGKGSPSSSKAEWEEDRRLCGLGDKDMLGFQCSCSS</sequence>
<dbReference type="Proteomes" id="UP000092666">
    <property type="component" value="Unassembled WGS sequence"/>
</dbReference>
<dbReference type="GO" id="GO:0005524">
    <property type="term" value="F:ATP binding"/>
    <property type="evidence" value="ECO:0007669"/>
    <property type="project" value="UniProtKB-KW"/>
</dbReference>
<dbReference type="STRING" id="1296120.A0A1B9GI10"/>
<name>A0A1B9GI10_9TREE</name>
<evidence type="ECO:0000256" key="9">
    <source>
        <dbReference type="ARBA" id="ARBA00031547"/>
    </source>
</evidence>
<evidence type="ECO:0000256" key="5">
    <source>
        <dbReference type="ARBA" id="ARBA00022723"/>
    </source>
</evidence>
<reference evidence="12" key="2">
    <citation type="submission" date="2013-12" db="EMBL/GenBank/DDBJ databases">
        <title>Evolution of pathogenesis and genome organization in the Tremellales.</title>
        <authorList>
            <person name="Cuomo C."/>
            <person name="Litvintseva A."/>
            <person name="Heitman J."/>
            <person name="Chen Y."/>
            <person name="Sun S."/>
            <person name="Springer D."/>
            <person name="Dromer F."/>
            <person name="Young S."/>
            <person name="Zeng Q."/>
            <person name="Chapman S."/>
            <person name="Gujja S."/>
            <person name="Saif S."/>
            <person name="Birren B."/>
        </authorList>
    </citation>
    <scope>NUCLEOTIDE SEQUENCE [LARGE SCALE GENOMIC DNA]</scope>
    <source>
        <strain evidence="12">BCC8398</strain>
    </source>
</reference>
<evidence type="ECO:0000256" key="8">
    <source>
        <dbReference type="ARBA" id="ARBA00022842"/>
    </source>
</evidence>
<dbReference type="AlphaFoldDB" id="A0A1B9GI10"/>
<evidence type="ECO:0000256" key="1">
    <source>
        <dbReference type="ARBA" id="ARBA00001946"/>
    </source>
</evidence>
<comment type="similarity">
    <text evidence="2">Belongs to the SELO family.</text>
</comment>
<keyword evidence="6" id="KW-0547">Nucleotide-binding</keyword>
<gene>
    <name evidence="11" type="ORF">I316_07666</name>
</gene>
<proteinExistence type="inferred from homology"/>
<dbReference type="GO" id="GO:0046872">
    <property type="term" value="F:metal ion binding"/>
    <property type="evidence" value="ECO:0007669"/>
    <property type="project" value="UniProtKB-KW"/>
</dbReference>
<evidence type="ECO:0000313" key="11">
    <source>
        <dbReference type="EMBL" id="OCF30702.1"/>
    </source>
</evidence>
<accession>A0A1B9GI10</accession>
<evidence type="ECO:0000256" key="2">
    <source>
        <dbReference type="ARBA" id="ARBA00009747"/>
    </source>
</evidence>
<keyword evidence="3" id="KW-0808">Transferase</keyword>
<dbReference type="InterPro" id="IPR003846">
    <property type="entry name" value="SelO"/>
</dbReference>
<evidence type="ECO:0000256" key="7">
    <source>
        <dbReference type="ARBA" id="ARBA00022840"/>
    </source>
</evidence>
<reference evidence="11 12" key="1">
    <citation type="submission" date="2013-07" db="EMBL/GenBank/DDBJ databases">
        <title>The Genome Sequence of Cryptococcus heveanensis BCC8398.</title>
        <authorList>
            <consortium name="The Broad Institute Genome Sequencing Platform"/>
            <person name="Cuomo C."/>
            <person name="Litvintseva A."/>
            <person name="Chen Y."/>
            <person name="Heitman J."/>
            <person name="Sun S."/>
            <person name="Springer D."/>
            <person name="Dromer F."/>
            <person name="Young S.K."/>
            <person name="Zeng Q."/>
            <person name="Gargeya S."/>
            <person name="Fitzgerald M."/>
            <person name="Abouelleil A."/>
            <person name="Alvarado L."/>
            <person name="Berlin A.M."/>
            <person name="Chapman S.B."/>
            <person name="Dewar J."/>
            <person name="Goldberg J."/>
            <person name="Griggs A."/>
            <person name="Gujja S."/>
            <person name="Hansen M."/>
            <person name="Howarth C."/>
            <person name="Imamovic A."/>
            <person name="Larimer J."/>
            <person name="McCowan C."/>
            <person name="Murphy C."/>
            <person name="Pearson M."/>
            <person name="Priest M."/>
            <person name="Roberts A."/>
            <person name="Saif S."/>
            <person name="Shea T."/>
            <person name="Sykes S."/>
            <person name="Wortman J."/>
            <person name="Nusbaum C."/>
            <person name="Birren B."/>
        </authorList>
    </citation>
    <scope>NUCLEOTIDE SEQUENCE [LARGE SCALE GENOMIC DNA]</scope>
    <source>
        <strain evidence="11 12">BCC8398</strain>
    </source>
</reference>
<feature type="region of interest" description="Disordered" evidence="10">
    <location>
        <begin position="180"/>
        <end position="204"/>
    </location>
</feature>
<feature type="compositionally biased region" description="Low complexity" evidence="10">
    <location>
        <begin position="727"/>
        <end position="746"/>
    </location>
</feature>
<keyword evidence="5" id="KW-0479">Metal-binding</keyword>
<evidence type="ECO:0000256" key="4">
    <source>
        <dbReference type="ARBA" id="ARBA00022695"/>
    </source>
</evidence>